<sequence length="294" mass="32236">MQLLQYQLPNNPLKLLDDYLSSISSDNGHQSAAKADMDNPDSDQQDADATISPSSSQLPSTINHSAQAEQLHNSVLRVAAELFGNNMSLLENSLALLEEQEQYQNNKNNDDDNNNNSSSSSAIIPPIRTIRARRSGRVAVLVRKQRKKSRASNQQHQSEKQIIDDYYLCLLGRDRVTIDNNNAFKTSKGTYLCTPQHRIGMHCTCRSFFHNIKGSGSGGSGGGGRFKSNGERSPSGKASSYSSSSSGGNNSVVCKHLLAVILMPHLLPWRSQSVEKDVVDDKLFTKLVMRASIG</sequence>
<gene>
    <name evidence="2" type="ORF">QTG54_013299</name>
</gene>
<evidence type="ECO:0000313" key="2">
    <source>
        <dbReference type="EMBL" id="KAK1736163.1"/>
    </source>
</evidence>
<feature type="compositionally biased region" description="Low complexity" evidence="1">
    <location>
        <begin position="114"/>
        <end position="125"/>
    </location>
</feature>
<dbReference type="EMBL" id="JATAAI010000030">
    <property type="protein sequence ID" value="KAK1736163.1"/>
    <property type="molecule type" value="Genomic_DNA"/>
</dbReference>
<feature type="compositionally biased region" description="Low complexity" evidence="1">
    <location>
        <begin position="233"/>
        <end position="248"/>
    </location>
</feature>
<name>A0AAD8XYP9_9STRA</name>
<dbReference type="Proteomes" id="UP001224775">
    <property type="component" value="Unassembled WGS sequence"/>
</dbReference>
<reference evidence="2" key="1">
    <citation type="submission" date="2023-06" db="EMBL/GenBank/DDBJ databases">
        <title>Survivors Of The Sea: Transcriptome response of Skeletonema marinoi to long-term dormancy.</title>
        <authorList>
            <person name="Pinder M.I.M."/>
            <person name="Kourtchenko O."/>
            <person name="Robertson E.K."/>
            <person name="Larsson T."/>
            <person name="Maumus F."/>
            <person name="Osuna-Cruz C.M."/>
            <person name="Vancaester E."/>
            <person name="Stenow R."/>
            <person name="Vandepoele K."/>
            <person name="Ploug H."/>
            <person name="Bruchert V."/>
            <person name="Godhe A."/>
            <person name="Topel M."/>
        </authorList>
    </citation>
    <scope>NUCLEOTIDE SEQUENCE</scope>
    <source>
        <strain evidence="2">R05AC</strain>
    </source>
</reference>
<dbReference type="AlphaFoldDB" id="A0AAD8XYP9"/>
<evidence type="ECO:0000256" key="1">
    <source>
        <dbReference type="SAM" id="MobiDB-lite"/>
    </source>
</evidence>
<feature type="compositionally biased region" description="Gly residues" evidence="1">
    <location>
        <begin position="216"/>
        <end position="225"/>
    </location>
</feature>
<keyword evidence="3" id="KW-1185">Reference proteome</keyword>
<accession>A0AAD8XYP9</accession>
<comment type="caution">
    <text evidence="2">The sequence shown here is derived from an EMBL/GenBank/DDBJ whole genome shotgun (WGS) entry which is preliminary data.</text>
</comment>
<feature type="region of interest" description="Disordered" evidence="1">
    <location>
        <begin position="105"/>
        <end position="125"/>
    </location>
</feature>
<evidence type="ECO:0000313" key="3">
    <source>
        <dbReference type="Proteomes" id="UP001224775"/>
    </source>
</evidence>
<feature type="compositionally biased region" description="Polar residues" evidence="1">
    <location>
        <begin position="51"/>
        <end position="63"/>
    </location>
</feature>
<feature type="region of interest" description="Disordered" evidence="1">
    <location>
        <begin position="216"/>
        <end position="248"/>
    </location>
</feature>
<feature type="region of interest" description="Disordered" evidence="1">
    <location>
        <begin position="26"/>
        <end position="63"/>
    </location>
</feature>
<proteinExistence type="predicted"/>
<organism evidence="2 3">
    <name type="scientific">Skeletonema marinoi</name>
    <dbReference type="NCBI Taxonomy" id="267567"/>
    <lineage>
        <taxon>Eukaryota</taxon>
        <taxon>Sar</taxon>
        <taxon>Stramenopiles</taxon>
        <taxon>Ochrophyta</taxon>
        <taxon>Bacillariophyta</taxon>
        <taxon>Coscinodiscophyceae</taxon>
        <taxon>Thalassiosirophycidae</taxon>
        <taxon>Thalassiosirales</taxon>
        <taxon>Skeletonemataceae</taxon>
        <taxon>Skeletonema</taxon>
        <taxon>Skeletonema marinoi-dohrnii complex</taxon>
    </lineage>
</organism>
<protein>
    <submittedName>
        <fullName evidence="2">Uncharacterized protein</fullName>
    </submittedName>
</protein>